<feature type="compositionally biased region" description="Polar residues" evidence="1">
    <location>
        <begin position="85"/>
        <end position="100"/>
    </location>
</feature>
<reference evidence="3" key="1">
    <citation type="journal article" date="2007" name="Plant Cell">
        <title>Dothideomycete-plant interactions illuminated by genome sequencing and EST analysis of the wheat pathogen Stagonospora nodorum.</title>
        <authorList>
            <person name="Hane J.K."/>
            <person name="Lowe R.G."/>
            <person name="Solomon P.S."/>
            <person name="Tan K.C."/>
            <person name="Schoch C.L."/>
            <person name="Spatafora J.W."/>
            <person name="Crous P.W."/>
            <person name="Kodira C."/>
            <person name="Birren B.W."/>
            <person name="Galagan J.E."/>
            <person name="Torriani S.F."/>
            <person name="McDonald B.A."/>
            <person name="Oliver R.P."/>
        </authorList>
    </citation>
    <scope>NUCLEOTIDE SEQUENCE [LARGE SCALE GENOMIC DNA]</scope>
    <source>
        <strain evidence="3">SN15 / ATCC MYA-4574 / FGSC 10173</strain>
    </source>
</reference>
<evidence type="ECO:0000256" key="1">
    <source>
        <dbReference type="SAM" id="MobiDB-lite"/>
    </source>
</evidence>
<dbReference type="Proteomes" id="UP000001055">
    <property type="component" value="Unassembled WGS sequence"/>
</dbReference>
<feature type="compositionally biased region" description="Basic and acidic residues" evidence="1">
    <location>
        <begin position="191"/>
        <end position="224"/>
    </location>
</feature>
<evidence type="ECO:0000313" key="3">
    <source>
        <dbReference type="Proteomes" id="UP000001055"/>
    </source>
</evidence>
<feature type="compositionally biased region" description="Polar residues" evidence="1">
    <location>
        <begin position="36"/>
        <end position="47"/>
    </location>
</feature>
<name>Q0UI18_PHANO</name>
<sequence length="317" mass="34999">MSFWDRPKKGSSIRKATNSTPPSTGDTPMHSPSPGHEQSSRQSQLNHRNSRQPHEGAAIHPIERSTRRSPEYVQEARAATYGQAPASTNGAPEYSGSASRPQGYVPPSPFLQTSYNGPPSQANYRGNTQASTQPAYPGYASLLNDNIQPSPLSRDSYVGPPSQQNYQGNTQASTQAPSQPYDQQDPFQNRTKLDPKNFRSEKQIKGDRKAEQARTRVRPTRERQPVVPKPPKKDDDPRAGRVRKPYVSPYRPPVPQQNLVPAPTHAMAPQRPIQPMAGQGPASSTYSLAPPPKKPKADKPRAFPSCLINWSWHTCVD</sequence>
<feature type="compositionally biased region" description="Polar residues" evidence="1">
    <location>
        <begin position="143"/>
        <end position="153"/>
    </location>
</feature>
<dbReference type="GeneID" id="5975804"/>
<dbReference type="RefSeq" id="XP_001798905.1">
    <property type="nucleotide sequence ID" value="XM_001798853.1"/>
</dbReference>
<feature type="compositionally biased region" description="Polar residues" evidence="1">
    <location>
        <begin position="161"/>
        <end position="190"/>
    </location>
</feature>
<feature type="region of interest" description="Disordered" evidence="1">
    <location>
        <begin position="1"/>
        <end position="302"/>
    </location>
</feature>
<dbReference type="AlphaFoldDB" id="Q0UI18"/>
<dbReference type="EMBL" id="CH445337">
    <property type="protein sequence ID" value="EAT83764.1"/>
    <property type="molecule type" value="Genomic_DNA"/>
</dbReference>
<evidence type="ECO:0000313" key="2">
    <source>
        <dbReference type="EMBL" id="EAT83764.1"/>
    </source>
</evidence>
<feature type="compositionally biased region" description="Polar residues" evidence="1">
    <location>
        <begin position="14"/>
        <end position="26"/>
    </location>
</feature>
<dbReference type="KEGG" id="pno:SNOG_08596"/>
<gene>
    <name evidence="2" type="ORF">SNOG_08596</name>
</gene>
<dbReference type="InParanoid" id="Q0UI18"/>
<proteinExistence type="predicted"/>
<protein>
    <submittedName>
        <fullName evidence="2">Uncharacterized protein</fullName>
    </submittedName>
</protein>
<accession>Q0UI18</accession>
<dbReference type="HOGENOM" id="CLU_877460_0_0_1"/>
<dbReference type="VEuPathDB" id="FungiDB:JI435_085960"/>
<feature type="compositionally biased region" description="Polar residues" evidence="1">
    <location>
        <begin position="110"/>
        <end position="134"/>
    </location>
</feature>
<feature type="compositionally biased region" description="Basic and acidic residues" evidence="1">
    <location>
        <begin position="61"/>
        <end position="70"/>
    </location>
</feature>
<organism evidence="2 3">
    <name type="scientific">Phaeosphaeria nodorum (strain SN15 / ATCC MYA-4574 / FGSC 10173)</name>
    <name type="common">Glume blotch fungus</name>
    <name type="synonym">Parastagonospora nodorum</name>
    <dbReference type="NCBI Taxonomy" id="321614"/>
    <lineage>
        <taxon>Eukaryota</taxon>
        <taxon>Fungi</taxon>
        <taxon>Dikarya</taxon>
        <taxon>Ascomycota</taxon>
        <taxon>Pezizomycotina</taxon>
        <taxon>Dothideomycetes</taxon>
        <taxon>Pleosporomycetidae</taxon>
        <taxon>Pleosporales</taxon>
        <taxon>Pleosporineae</taxon>
        <taxon>Phaeosphaeriaceae</taxon>
        <taxon>Parastagonospora</taxon>
    </lineage>
</organism>